<gene>
    <name evidence="2" type="ORF">FXV83_38440</name>
</gene>
<dbReference type="Pfam" id="PF20109">
    <property type="entry name" value="Trans_reg_dom"/>
    <property type="match status" value="1"/>
</dbReference>
<evidence type="ECO:0000313" key="3">
    <source>
        <dbReference type="Proteomes" id="UP000324797"/>
    </source>
</evidence>
<dbReference type="AlphaFoldDB" id="A0A5S4YDR0"/>
<sequence>MPNFDWRSSDAYDRAYDAEMPALAWECLRRNADFQHDHQNSSPAAPSVTPDFRQRWGLVFRS</sequence>
<comment type="caution">
    <text evidence="2">The sequence shown here is derived from an EMBL/GenBank/DDBJ whole genome shotgun (WGS) entry which is preliminary data.</text>
</comment>
<evidence type="ECO:0000259" key="1">
    <source>
        <dbReference type="Pfam" id="PF20109"/>
    </source>
</evidence>
<reference evidence="2 3" key="1">
    <citation type="submission" date="2019-08" db="EMBL/GenBank/DDBJ databases">
        <title>Bradyrhizobium hipponensis sp. nov., a rhizobium isolated from a Lupinus angustifolius root nodule in Tunisia.</title>
        <authorList>
            <person name="Off K."/>
            <person name="Rejili M."/>
            <person name="Mars M."/>
            <person name="Brachmann A."/>
            <person name="Marin M."/>
        </authorList>
    </citation>
    <scope>NUCLEOTIDE SEQUENCE [LARGE SCALE GENOMIC DNA]</scope>
    <source>
        <strain evidence="3">aSej3</strain>
    </source>
</reference>
<dbReference type="Proteomes" id="UP000324797">
    <property type="component" value="Unassembled WGS sequence"/>
</dbReference>
<protein>
    <recommendedName>
        <fullName evidence="1">Transcriptional regulator-like domain-containing protein</fullName>
    </recommendedName>
</protein>
<accession>A0A5S4YDR0</accession>
<dbReference type="InterPro" id="IPR045465">
    <property type="entry name" value="Trans_reg_dom"/>
</dbReference>
<keyword evidence="3" id="KW-1185">Reference proteome</keyword>
<organism evidence="2 3">
    <name type="scientific">Bradyrhizobium hipponense</name>
    <dbReference type="NCBI Taxonomy" id="2605638"/>
    <lineage>
        <taxon>Bacteria</taxon>
        <taxon>Pseudomonadati</taxon>
        <taxon>Pseudomonadota</taxon>
        <taxon>Alphaproteobacteria</taxon>
        <taxon>Hyphomicrobiales</taxon>
        <taxon>Nitrobacteraceae</taxon>
        <taxon>Bradyrhizobium</taxon>
    </lineage>
</organism>
<feature type="domain" description="Transcriptional regulator-like" evidence="1">
    <location>
        <begin position="5"/>
        <end position="61"/>
    </location>
</feature>
<proteinExistence type="predicted"/>
<dbReference type="EMBL" id="VSTH01000184">
    <property type="protein sequence ID" value="TYO61395.1"/>
    <property type="molecule type" value="Genomic_DNA"/>
</dbReference>
<evidence type="ECO:0000313" key="2">
    <source>
        <dbReference type="EMBL" id="TYO61395.1"/>
    </source>
</evidence>
<name>A0A5S4YDR0_9BRAD</name>